<evidence type="ECO:0000256" key="1">
    <source>
        <dbReference type="SAM" id="SignalP"/>
    </source>
</evidence>
<evidence type="ECO:0000313" key="3">
    <source>
        <dbReference type="Proteomes" id="UP001147782"/>
    </source>
</evidence>
<dbReference type="GeneID" id="81437482"/>
<reference evidence="2" key="1">
    <citation type="submission" date="2022-11" db="EMBL/GenBank/DDBJ databases">
        <authorList>
            <person name="Petersen C."/>
        </authorList>
    </citation>
    <scope>NUCLEOTIDE SEQUENCE</scope>
    <source>
        <strain evidence="2">IBT 29864</strain>
    </source>
</reference>
<dbReference type="Proteomes" id="UP001147782">
    <property type="component" value="Unassembled WGS sequence"/>
</dbReference>
<feature type="chain" id="PRO_5040867913" evidence="1">
    <location>
        <begin position="21"/>
        <end position="340"/>
    </location>
</feature>
<gene>
    <name evidence="2" type="ORF">N7496_005374</name>
</gene>
<dbReference type="OrthoDB" id="5054768at2759"/>
<name>A0A9W9VFV0_9EURO</name>
<reference evidence="2" key="2">
    <citation type="journal article" date="2023" name="IMA Fungus">
        <title>Comparative genomic study of the Penicillium genus elucidates a diverse pangenome and 15 lateral gene transfer events.</title>
        <authorList>
            <person name="Petersen C."/>
            <person name="Sorensen T."/>
            <person name="Nielsen M.R."/>
            <person name="Sondergaard T.E."/>
            <person name="Sorensen J.L."/>
            <person name="Fitzpatrick D.A."/>
            <person name="Frisvad J.C."/>
            <person name="Nielsen K.L."/>
        </authorList>
    </citation>
    <scope>NUCLEOTIDE SEQUENCE</scope>
    <source>
        <strain evidence="2">IBT 29864</strain>
    </source>
</reference>
<organism evidence="2 3">
    <name type="scientific">Penicillium cataractarum</name>
    <dbReference type="NCBI Taxonomy" id="2100454"/>
    <lineage>
        <taxon>Eukaryota</taxon>
        <taxon>Fungi</taxon>
        <taxon>Dikarya</taxon>
        <taxon>Ascomycota</taxon>
        <taxon>Pezizomycotina</taxon>
        <taxon>Eurotiomycetes</taxon>
        <taxon>Eurotiomycetidae</taxon>
        <taxon>Eurotiales</taxon>
        <taxon>Aspergillaceae</taxon>
        <taxon>Penicillium</taxon>
    </lineage>
</organism>
<dbReference type="EMBL" id="JAPZBS010000004">
    <property type="protein sequence ID" value="KAJ5377965.1"/>
    <property type="molecule type" value="Genomic_DNA"/>
</dbReference>
<keyword evidence="1" id="KW-0732">Signal</keyword>
<dbReference type="AlphaFoldDB" id="A0A9W9VFV0"/>
<dbReference type="RefSeq" id="XP_056556828.1">
    <property type="nucleotide sequence ID" value="XM_056698303.1"/>
</dbReference>
<comment type="caution">
    <text evidence="2">The sequence shown here is derived from an EMBL/GenBank/DDBJ whole genome shotgun (WGS) entry which is preliminary data.</text>
</comment>
<proteinExistence type="predicted"/>
<keyword evidence="3" id="KW-1185">Reference proteome</keyword>
<protein>
    <submittedName>
        <fullName evidence="2">Uncharacterized protein</fullName>
    </submittedName>
</protein>
<sequence>MRRILSTLACCLLHPLIASAIGDARYNASLPFRPSNITGLSDIYLWVGSYYNATTKIEFTPEIGSTTNNSVCKNLQGQTFTAEYESLLAITERGPYNLGSNLVNTLLTLWNSDVNLTSLSSGSPWTSSSLDWYLESAPWVYYANNGSTESDAGTDSSVKDVFNLTLSPETKGPPYKLTANIKDADLMLSSFEMDLKSCNTSTETSQNRMTLVDRDWSNNAGWTWIYPTVDFQFDSRTANFTLNGYAAGFPYLINRSDPSKSLGPDEVQGKIKVSFFGVIDSYHSDTLVNSSSTPTWLRTVGFGNNSANIGYDNASLGSPRPWHWGAVAVCSVVSLVFMYF</sequence>
<evidence type="ECO:0000313" key="2">
    <source>
        <dbReference type="EMBL" id="KAJ5377965.1"/>
    </source>
</evidence>
<feature type="signal peptide" evidence="1">
    <location>
        <begin position="1"/>
        <end position="20"/>
    </location>
</feature>
<accession>A0A9W9VFV0</accession>